<dbReference type="Pfam" id="PF12631">
    <property type="entry name" value="MnmE_helical"/>
    <property type="match status" value="1"/>
</dbReference>
<name>A0A0F9WTI9_9ZZZZ</name>
<evidence type="ECO:0008006" key="9">
    <source>
        <dbReference type="Google" id="ProtNLM"/>
    </source>
</evidence>
<dbReference type="GO" id="GO:0030488">
    <property type="term" value="P:tRNA methylation"/>
    <property type="evidence" value="ECO:0007669"/>
    <property type="project" value="TreeGrafter"/>
</dbReference>
<comment type="caution">
    <text evidence="8">The sequence shown here is derived from an EMBL/GenBank/DDBJ whole genome shotgun (WGS) entry which is preliminary data.</text>
</comment>
<reference evidence="8" key="1">
    <citation type="journal article" date="2015" name="Nature">
        <title>Complex archaea that bridge the gap between prokaryotes and eukaryotes.</title>
        <authorList>
            <person name="Spang A."/>
            <person name="Saw J.H."/>
            <person name="Jorgensen S.L."/>
            <person name="Zaremba-Niedzwiedzka K."/>
            <person name="Martijn J."/>
            <person name="Lind A.E."/>
            <person name="van Eijk R."/>
            <person name="Schleper C."/>
            <person name="Guy L."/>
            <person name="Ettema T.J."/>
        </authorList>
    </citation>
    <scope>NUCLEOTIDE SEQUENCE</scope>
</reference>
<evidence type="ECO:0000256" key="2">
    <source>
        <dbReference type="ARBA" id="ARBA00022694"/>
    </source>
</evidence>
<dbReference type="PANTHER" id="PTHR42714">
    <property type="entry name" value="TRNA MODIFICATION GTPASE GTPBP3"/>
    <property type="match status" value="1"/>
</dbReference>
<evidence type="ECO:0000256" key="1">
    <source>
        <dbReference type="ARBA" id="ARBA00011043"/>
    </source>
</evidence>
<sequence>MHPTDQTIVAISSPAGSAARAIVRLSGSGAAALADGVFAGADGRPLADVRPFRAVDGVVRPADGIELPARAYVFRAPRSYTRQDLVELHVPGSPAAAAALAARLVERGAVEAAAGEFTARAFFAGRIDLSAAQAVADVINADDDAQLRAAMAGMGGWTHHLCATAAEQLTEVLATVEASIDLADEDIHLAAADELAQALAALAGDLRRTAEGAADVPDSARHVHVVLAGRTNVGKSSLVNALTGADRAIVSAMAGTTRDVLSASLTLDGTAVLLQDAAGFAAAADALAVAADSAARQAVARADVICFVVEAAAPAADRSADAALLGEVRAANPNAPLVLLANKIDLAPDPPRALRAVADELQIEPIAASATTGAGIDAVRAALSQRLKLSAGRSGGALGLHRRQKRCLLAAADAAAQAAGRLAQSADIIDAAEWVAIDVRSALAELGQISGEVVTEDVLGRIFARFCVGK</sequence>
<proteinExistence type="inferred from homology"/>
<dbReference type="InterPro" id="IPR006073">
    <property type="entry name" value="GTP-bd"/>
</dbReference>
<dbReference type="InterPro" id="IPR018948">
    <property type="entry name" value="GTP-bd_TrmE_N"/>
</dbReference>
<dbReference type="Gene3D" id="3.30.1360.120">
    <property type="entry name" value="Probable tRNA modification gtpase trme, domain 1"/>
    <property type="match status" value="1"/>
</dbReference>
<dbReference type="NCBIfam" id="TIGR00231">
    <property type="entry name" value="small_GTP"/>
    <property type="match status" value="1"/>
</dbReference>
<dbReference type="Gene3D" id="3.40.50.300">
    <property type="entry name" value="P-loop containing nucleotide triphosphate hydrolases"/>
    <property type="match status" value="1"/>
</dbReference>
<dbReference type="InterPro" id="IPR005225">
    <property type="entry name" value="Small_GTP-bd"/>
</dbReference>
<feature type="domain" description="MnmE helical" evidence="7">
    <location>
        <begin position="129"/>
        <end position="467"/>
    </location>
</feature>
<dbReference type="Pfam" id="PF10396">
    <property type="entry name" value="TrmE_N"/>
    <property type="match status" value="1"/>
</dbReference>
<evidence type="ECO:0000256" key="3">
    <source>
        <dbReference type="ARBA" id="ARBA00022741"/>
    </source>
</evidence>
<accession>A0A0F9WTI9</accession>
<dbReference type="GO" id="GO:0003924">
    <property type="term" value="F:GTPase activity"/>
    <property type="evidence" value="ECO:0007669"/>
    <property type="project" value="InterPro"/>
</dbReference>
<organism evidence="8">
    <name type="scientific">marine sediment metagenome</name>
    <dbReference type="NCBI Taxonomy" id="412755"/>
    <lineage>
        <taxon>unclassified sequences</taxon>
        <taxon>metagenomes</taxon>
        <taxon>ecological metagenomes</taxon>
    </lineage>
</organism>
<dbReference type="Gene3D" id="1.20.120.430">
    <property type="entry name" value="tRNA modification GTPase MnmE domain 2"/>
    <property type="match status" value="1"/>
</dbReference>
<keyword evidence="2" id="KW-0819">tRNA processing</keyword>
<dbReference type="GO" id="GO:0002098">
    <property type="term" value="P:tRNA wobble uridine modification"/>
    <property type="evidence" value="ECO:0007669"/>
    <property type="project" value="TreeGrafter"/>
</dbReference>
<dbReference type="InterPro" id="IPR025867">
    <property type="entry name" value="MnmE_helical"/>
</dbReference>
<evidence type="ECO:0000259" key="7">
    <source>
        <dbReference type="Pfam" id="PF12631"/>
    </source>
</evidence>
<evidence type="ECO:0000256" key="4">
    <source>
        <dbReference type="ARBA" id="ARBA00023134"/>
    </source>
</evidence>
<keyword evidence="3" id="KW-0547">Nucleotide-binding</keyword>
<dbReference type="Pfam" id="PF01926">
    <property type="entry name" value="MMR_HSR1"/>
    <property type="match status" value="1"/>
</dbReference>
<evidence type="ECO:0000313" key="8">
    <source>
        <dbReference type="EMBL" id="KKN82148.1"/>
    </source>
</evidence>
<protein>
    <recommendedName>
        <fullName evidence="9">TrmE-type G domain-containing protein</fullName>
    </recommendedName>
</protein>
<dbReference type="InterPro" id="IPR027368">
    <property type="entry name" value="MnmE_dom2"/>
</dbReference>
<comment type="similarity">
    <text evidence="1">Belongs to the TRAFAC class TrmE-Era-EngA-EngB-Septin-like GTPase superfamily. TrmE GTPase family.</text>
</comment>
<dbReference type="SUPFAM" id="SSF116878">
    <property type="entry name" value="TrmE connector domain"/>
    <property type="match status" value="1"/>
</dbReference>
<keyword evidence="4" id="KW-0342">GTP-binding</keyword>
<dbReference type="GO" id="GO:0005829">
    <property type="term" value="C:cytosol"/>
    <property type="evidence" value="ECO:0007669"/>
    <property type="project" value="TreeGrafter"/>
</dbReference>
<dbReference type="InterPro" id="IPR004520">
    <property type="entry name" value="GTPase_MnmE"/>
</dbReference>
<dbReference type="AlphaFoldDB" id="A0A0F9WTI9"/>
<dbReference type="HAMAP" id="MF_00379">
    <property type="entry name" value="GTPase_MnmE"/>
    <property type="match status" value="1"/>
</dbReference>
<evidence type="ECO:0000259" key="5">
    <source>
        <dbReference type="Pfam" id="PF01926"/>
    </source>
</evidence>
<feature type="domain" description="GTP-binding protein TrmE N-terminal" evidence="6">
    <location>
        <begin position="7"/>
        <end position="126"/>
    </location>
</feature>
<dbReference type="SUPFAM" id="SSF103025">
    <property type="entry name" value="Folate-binding domain"/>
    <property type="match status" value="1"/>
</dbReference>
<feature type="domain" description="G" evidence="5">
    <location>
        <begin position="224"/>
        <end position="343"/>
    </location>
</feature>
<evidence type="ECO:0000259" key="6">
    <source>
        <dbReference type="Pfam" id="PF10396"/>
    </source>
</evidence>
<dbReference type="InterPro" id="IPR027266">
    <property type="entry name" value="TrmE/GcvT-like"/>
</dbReference>
<dbReference type="SUPFAM" id="SSF52540">
    <property type="entry name" value="P-loop containing nucleoside triphosphate hydrolases"/>
    <property type="match status" value="1"/>
</dbReference>
<dbReference type="GO" id="GO:0005525">
    <property type="term" value="F:GTP binding"/>
    <property type="evidence" value="ECO:0007669"/>
    <property type="project" value="UniProtKB-KW"/>
</dbReference>
<dbReference type="EMBL" id="LAZR01000205">
    <property type="protein sequence ID" value="KKN82148.1"/>
    <property type="molecule type" value="Genomic_DNA"/>
</dbReference>
<dbReference type="PRINTS" id="PR00449">
    <property type="entry name" value="RASTRNSFRMNG"/>
</dbReference>
<dbReference type="CDD" id="cd14858">
    <property type="entry name" value="TrmE_N"/>
    <property type="match status" value="1"/>
</dbReference>
<gene>
    <name evidence="8" type="ORF">LCGC14_0312610</name>
</gene>
<dbReference type="InterPro" id="IPR027417">
    <property type="entry name" value="P-loop_NTPase"/>
</dbReference>
<dbReference type="PANTHER" id="PTHR42714:SF2">
    <property type="entry name" value="TRNA MODIFICATION GTPASE GTPBP3, MITOCHONDRIAL"/>
    <property type="match status" value="1"/>
</dbReference>